<evidence type="ECO:0000256" key="2">
    <source>
        <dbReference type="SAM" id="MobiDB-lite"/>
    </source>
</evidence>
<evidence type="ECO:0000313" key="4">
    <source>
        <dbReference type="EMBL" id="KAH9288485.1"/>
    </source>
</evidence>
<protein>
    <recommendedName>
        <fullName evidence="3">Protein kinase domain-containing protein</fullName>
    </recommendedName>
</protein>
<dbReference type="PROSITE" id="PS50011">
    <property type="entry name" value="PROTEIN_KINASE_DOM"/>
    <property type="match status" value="1"/>
</dbReference>
<organism evidence="4 5">
    <name type="scientific">Taxus chinensis</name>
    <name type="common">Chinese yew</name>
    <name type="synonym">Taxus wallichiana var. chinensis</name>
    <dbReference type="NCBI Taxonomy" id="29808"/>
    <lineage>
        <taxon>Eukaryota</taxon>
        <taxon>Viridiplantae</taxon>
        <taxon>Streptophyta</taxon>
        <taxon>Embryophyta</taxon>
        <taxon>Tracheophyta</taxon>
        <taxon>Spermatophyta</taxon>
        <taxon>Pinopsida</taxon>
        <taxon>Pinidae</taxon>
        <taxon>Conifers II</taxon>
        <taxon>Cupressales</taxon>
        <taxon>Taxaceae</taxon>
        <taxon>Taxus</taxon>
    </lineage>
</organism>
<accession>A0AA38BPM6</accession>
<dbReference type="InterPro" id="IPR050154">
    <property type="entry name" value="UbiB_kinase"/>
</dbReference>
<dbReference type="PANTHER" id="PTHR10566:SF123">
    <property type="entry name" value="PROTEIN KINASE SUPERFAMILY PROTEIN"/>
    <property type="match status" value="1"/>
</dbReference>
<comment type="caution">
    <text evidence="4">The sequence shown here is derived from an EMBL/GenBank/DDBJ whole genome shotgun (WGS) entry which is preliminary data.</text>
</comment>
<feature type="domain" description="Protein kinase" evidence="3">
    <location>
        <begin position="287"/>
        <end position="613"/>
    </location>
</feature>
<dbReference type="Proteomes" id="UP000824469">
    <property type="component" value="Unassembled WGS sequence"/>
</dbReference>
<dbReference type="InterPro" id="IPR011009">
    <property type="entry name" value="Kinase-like_dom_sf"/>
</dbReference>
<dbReference type="SUPFAM" id="SSF56112">
    <property type="entry name" value="Protein kinase-like (PK-like)"/>
    <property type="match status" value="1"/>
</dbReference>
<gene>
    <name evidence="4" type="ORF">KI387_032602</name>
</gene>
<dbReference type="OMA" id="LRFCWTS"/>
<feature type="region of interest" description="Disordered" evidence="2">
    <location>
        <begin position="26"/>
        <end position="59"/>
    </location>
</feature>
<dbReference type="AlphaFoldDB" id="A0AA38BPM6"/>
<dbReference type="EMBL" id="JAHRHJ020003813">
    <property type="protein sequence ID" value="KAH9288485.1"/>
    <property type="molecule type" value="Genomic_DNA"/>
</dbReference>
<dbReference type="Pfam" id="PF03109">
    <property type="entry name" value="ABC1"/>
    <property type="match status" value="1"/>
</dbReference>
<dbReference type="GO" id="GO:0004672">
    <property type="term" value="F:protein kinase activity"/>
    <property type="evidence" value="ECO:0007669"/>
    <property type="project" value="InterPro"/>
</dbReference>
<dbReference type="GO" id="GO:0005524">
    <property type="term" value="F:ATP binding"/>
    <property type="evidence" value="ECO:0007669"/>
    <property type="project" value="InterPro"/>
</dbReference>
<dbReference type="CDD" id="cd05121">
    <property type="entry name" value="ABC1_ADCK3-like"/>
    <property type="match status" value="1"/>
</dbReference>
<dbReference type="Gene3D" id="1.10.510.10">
    <property type="entry name" value="Transferase(Phosphotransferase) domain 1"/>
    <property type="match status" value="1"/>
</dbReference>
<evidence type="ECO:0000259" key="3">
    <source>
        <dbReference type="PROSITE" id="PS50011"/>
    </source>
</evidence>
<evidence type="ECO:0000256" key="1">
    <source>
        <dbReference type="ARBA" id="ARBA00009670"/>
    </source>
</evidence>
<dbReference type="PANTHER" id="PTHR10566">
    <property type="entry name" value="CHAPERONE-ACTIVITY OF BC1 COMPLEX CABC1 -RELATED"/>
    <property type="match status" value="1"/>
</dbReference>
<reference evidence="4 5" key="1">
    <citation type="journal article" date="2021" name="Nat. Plants">
        <title>The Taxus genome provides insights into paclitaxel biosynthesis.</title>
        <authorList>
            <person name="Xiong X."/>
            <person name="Gou J."/>
            <person name="Liao Q."/>
            <person name="Li Y."/>
            <person name="Zhou Q."/>
            <person name="Bi G."/>
            <person name="Li C."/>
            <person name="Du R."/>
            <person name="Wang X."/>
            <person name="Sun T."/>
            <person name="Guo L."/>
            <person name="Liang H."/>
            <person name="Lu P."/>
            <person name="Wu Y."/>
            <person name="Zhang Z."/>
            <person name="Ro D.K."/>
            <person name="Shang Y."/>
            <person name="Huang S."/>
            <person name="Yan J."/>
        </authorList>
    </citation>
    <scope>NUCLEOTIDE SEQUENCE [LARGE SCALE GENOMIC DNA]</scope>
    <source>
        <strain evidence="4">Ta-2019</strain>
    </source>
</reference>
<evidence type="ECO:0000313" key="5">
    <source>
        <dbReference type="Proteomes" id="UP000824469"/>
    </source>
</evidence>
<proteinExistence type="inferred from homology"/>
<sequence length="835" mass="94881">MVAGRYSGSLVITNIKPHIPFLTHRKTNTNNNENNNIRVYATPPFSIPSEKKKKKKKDPHKFWQIVKKDKEFVLKGIHWTKEVALPGLAKKIEDIFLLRNWEVPDAKSEPPLPWPKPHYPELTGTDLLAADIKLLKEYVDYVRSSLKVWRIPLQDSYDPNQIATYFNCRPHVLAFRILEVSGAFASVILKEKSEKALKLTSSSWNRKKNETQSEYFTGEILKETMLKLGPTFVKVGQSISTRPDLVGQAIGKVLAELQDRLPPFPTIEAIQIIEEELGCEVNEVFSSLSKDPVAAASFGQVYRGYTIEGQEVAVKVQRPNVLYYVARDIYILRILLGFLGKLARRKSDLRLYVDELGQALFGELDYTREAANASEFQELHAKLPFISVPKTFPHLTRKRVLTMEWMAGDNPKELLYISTGLSPGGCMYSEQQRLEARIRLLSLVNRGVEASLVQLLETGLLHADPHPGNLVYTSTGQIGFLDFGLLCRMEEKHQYAMLASIVHIVNADWPSLVIDLADMDIIRPETDLRIIQMELQHALGDAAVNDGMGMPDIKFSKVLGKIWSIALKYHFKMPPYYTLVLRSVATLEGLALAVDPDFKTFQAAYPYVVHRLLTDNSIRMRNILHSLVFNERKEFQWPTIALFLKLGEQHVKKRDALKTGHEVHILTNSPKKSDGGSADLANTVINLLSSTDGAVLRRLLVTADTSSLAQTFVSVDATEFRRHLVRTFTDILCEWGARILKEEDISLHQMNRMESNNISSLHVYKDLLRDRRLKMVLFTALKRLTRNPLLMLRVCWTFGMIFCSAAALASHRLLVELCHVYIQPVSVVRERRFAS</sequence>
<dbReference type="InterPro" id="IPR004147">
    <property type="entry name" value="ABC1_dom"/>
</dbReference>
<keyword evidence="5" id="KW-1185">Reference proteome</keyword>
<name>A0AA38BPM6_TAXCH</name>
<dbReference type="InterPro" id="IPR000719">
    <property type="entry name" value="Prot_kinase_dom"/>
</dbReference>
<comment type="similarity">
    <text evidence="1">Belongs to the protein kinase superfamily. ADCK protein kinase family.</text>
</comment>